<dbReference type="RefSeq" id="XP_056863956.1">
    <property type="nucleotide sequence ID" value="XM_057007976.1"/>
</dbReference>
<reference evidence="2" key="1">
    <citation type="journal article" date="2019" name="Database">
        <title>The radish genome database (RadishGD): an integrated information resource for radish genomics.</title>
        <authorList>
            <person name="Yu H.J."/>
            <person name="Baek S."/>
            <person name="Lee Y.J."/>
            <person name="Cho A."/>
            <person name="Mun J.H."/>
        </authorList>
    </citation>
    <scope>NUCLEOTIDE SEQUENCE [LARGE SCALE GENOMIC DNA]</scope>
    <source>
        <strain evidence="2">cv. WK10039</strain>
    </source>
</reference>
<feature type="compositionally biased region" description="Low complexity" evidence="1">
    <location>
        <begin position="542"/>
        <end position="567"/>
    </location>
</feature>
<evidence type="ECO:0000256" key="1">
    <source>
        <dbReference type="SAM" id="MobiDB-lite"/>
    </source>
</evidence>
<feature type="compositionally biased region" description="Basic and acidic residues" evidence="1">
    <location>
        <begin position="111"/>
        <end position="125"/>
    </location>
</feature>
<keyword evidence="2" id="KW-1185">Reference proteome</keyword>
<evidence type="ECO:0000313" key="3">
    <source>
        <dbReference type="RefSeq" id="XP_056863956.1"/>
    </source>
</evidence>
<feature type="compositionally biased region" description="Acidic residues" evidence="1">
    <location>
        <begin position="289"/>
        <end position="305"/>
    </location>
</feature>
<feature type="compositionally biased region" description="Acidic residues" evidence="1">
    <location>
        <begin position="191"/>
        <end position="204"/>
    </location>
</feature>
<feature type="compositionally biased region" description="Basic and acidic residues" evidence="1">
    <location>
        <begin position="336"/>
        <end position="353"/>
    </location>
</feature>
<feature type="compositionally biased region" description="Basic and acidic residues" evidence="1">
    <location>
        <begin position="306"/>
        <end position="320"/>
    </location>
</feature>
<feature type="compositionally biased region" description="Basic and acidic residues" evidence="1">
    <location>
        <begin position="232"/>
        <end position="255"/>
    </location>
</feature>
<feature type="region of interest" description="Disordered" evidence="1">
    <location>
        <begin position="443"/>
        <end position="478"/>
    </location>
</feature>
<feature type="compositionally biased region" description="Acidic residues" evidence="1">
    <location>
        <begin position="126"/>
        <end position="140"/>
    </location>
</feature>
<proteinExistence type="predicted"/>
<feature type="compositionally biased region" description="Acidic residues" evidence="1">
    <location>
        <begin position="159"/>
        <end position="175"/>
    </location>
</feature>
<organism evidence="2 3">
    <name type="scientific">Raphanus sativus</name>
    <name type="common">Radish</name>
    <name type="synonym">Raphanus raphanistrum var. sativus</name>
    <dbReference type="NCBI Taxonomy" id="3726"/>
    <lineage>
        <taxon>Eukaryota</taxon>
        <taxon>Viridiplantae</taxon>
        <taxon>Streptophyta</taxon>
        <taxon>Embryophyta</taxon>
        <taxon>Tracheophyta</taxon>
        <taxon>Spermatophyta</taxon>
        <taxon>Magnoliopsida</taxon>
        <taxon>eudicotyledons</taxon>
        <taxon>Gunneridae</taxon>
        <taxon>Pentapetalae</taxon>
        <taxon>rosids</taxon>
        <taxon>malvids</taxon>
        <taxon>Brassicales</taxon>
        <taxon>Brassicaceae</taxon>
        <taxon>Brassiceae</taxon>
        <taxon>Raphanus</taxon>
    </lineage>
</organism>
<reference evidence="3" key="2">
    <citation type="submission" date="2025-08" db="UniProtKB">
        <authorList>
            <consortium name="RefSeq"/>
        </authorList>
    </citation>
    <scope>IDENTIFICATION</scope>
    <source>
        <tissue evidence="3">Leaf</tissue>
    </source>
</reference>
<feature type="compositionally biased region" description="Basic and acidic residues" evidence="1">
    <location>
        <begin position="516"/>
        <end position="535"/>
    </location>
</feature>
<feature type="compositionally biased region" description="Basic and acidic residues" evidence="1">
    <location>
        <begin position="206"/>
        <end position="223"/>
    </location>
</feature>
<feature type="compositionally biased region" description="Acidic residues" evidence="1">
    <location>
        <begin position="321"/>
        <end position="335"/>
    </location>
</feature>
<dbReference type="KEGG" id="rsz:108850329"/>
<feature type="compositionally biased region" description="Basic and acidic residues" evidence="1">
    <location>
        <begin position="141"/>
        <end position="158"/>
    </location>
</feature>
<protein>
    <submittedName>
        <fullName evidence="3">Uncharacterized protein LOC108850329</fullName>
    </submittedName>
</protein>
<sequence length="819" mass="93704">MSSVSILGKAFGKPCEVTASSDPLCLHLDSTRAPTITEVLEVEKKSNGVVTTVIGLCENFKHLVNPTHDDDKDFDSVVKLVEQGYKLRKSDWEQGFVDVFLTAEDIGQQRGNEDKDVQQKYKEQAQDEEEQQLEAEAEVGEGDKERETSKANEGHTVVEEEDEQMEADTEVEEPVQVERQKRGRGNKEQAQDEEEQQLEAEAEVGEGNKERETSKANEGHTVVEEEDEQMEADTKMREPVQVERQKRGRGNKEQAQDEEEQLLEAEAEVGEGDKERETSKANEGHTVVEEEDEQMEADTEVEEPVQVERQKRERGNKEQAQDEEEQQLEAEAEVGEGDKERETSKANEGHTVVEEEDEQMEADTEVEEPVQVERQKRGRRNKEKEHRKNEEKRKYDAYEKNKEKDQGEDGSRSNSEKLDKLIRMVYDLGKRVEIIQNVLGVKVFDGSPNDDNEDHQNAANPDYAKSSPSYDNEEESNYRVKRCATDDENGEEICDEEEISDTHQLTQVNTLGENENTEKITSNEETEKMEEESCSKQKSKVTSSTPTFTTPNFETRVTSPTPTFTTPKFDLLSQESRHSGKGANEYLMRDVGEKSVSQPLMETKKRLVQQDIEVNDDVEPPLKKKNKADIGNVELRRSERGQIPSIHTQPPFTGARKKHPIVHPFEPVDKTRKEKMTEWKMSNKNKKLIINEERVNEKWFSDLETPGTNLSKTHIEAGLQLLKLRKRNNPDLFLNKTALVVGVKFLEEIDELYVEFLDDKEGFQFASGFDKYNIEKNITFLYSAIAVEEYYWLGIVVNLEKRSITAFNSASVKGFSNEK</sequence>
<accession>A0A9W3DK08</accession>
<evidence type="ECO:0000313" key="2">
    <source>
        <dbReference type="Proteomes" id="UP000504610"/>
    </source>
</evidence>
<feature type="compositionally biased region" description="Acidic residues" evidence="1">
    <location>
        <begin position="256"/>
        <end position="270"/>
    </location>
</feature>
<feature type="compositionally biased region" description="Basic and acidic residues" evidence="1">
    <location>
        <begin position="382"/>
        <end position="419"/>
    </location>
</feature>
<dbReference type="Proteomes" id="UP000504610">
    <property type="component" value="Chromosome 4"/>
</dbReference>
<dbReference type="GeneID" id="108850329"/>
<feature type="compositionally biased region" description="Acidic residues" evidence="1">
    <location>
        <begin position="354"/>
        <end position="370"/>
    </location>
</feature>
<feature type="compositionally biased region" description="Basic and acidic residues" evidence="1">
    <location>
        <begin position="176"/>
        <end position="190"/>
    </location>
</feature>
<gene>
    <name evidence="3" type="primary">LOC108850329</name>
</gene>
<dbReference type="PANTHER" id="PTHR48147">
    <property type="entry name" value="PROTEIN CBG23787"/>
    <property type="match status" value="1"/>
</dbReference>
<name>A0A9W3DK08_RAPSA</name>
<dbReference type="OrthoDB" id="1103675at2759"/>
<dbReference type="PANTHER" id="PTHR48147:SF5">
    <property type="entry name" value="REPEAT-CONTAINING PROTEIN, PUTATIVE-RELATED"/>
    <property type="match status" value="1"/>
</dbReference>
<feature type="region of interest" description="Disordered" evidence="1">
    <location>
        <begin position="110"/>
        <end position="419"/>
    </location>
</feature>
<dbReference type="AlphaFoldDB" id="A0A9W3DK08"/>
<feature type="region of interest" description="Disordered" evidence="1">
    <location>
        <begin position="514"/>
        <end position="568"/>
    </location>
</feature>
<feature type="compositionally biased region" description="Basic and acidic residues" evidence="1">
    <location>
        <begin position="271"/>
        <end position="288"/>
    </location>
</feature>